<name>A0ABV9FXZ3_9ACTN</name>
<keyword evidence="2" id="KW-1185">Reference proteome</keyword>
<organism evidence="1 2">
    <name type="scientific">Streptomyces maoxianensis</name>
    <dbReference type="NCBI Taxonomy" id="1459942"/>
    <lineage>
        <taxon>Bacteria</taxon>
        <taxon>Bacillati</taxon>
        <taxon>Actinomycetota</taxon>
        <taxon>Actinomycetes</taxon>
        <taxon>Kitasatosporales</taxon>
        <taxon>Streptomycetaceae</taxon>
        <taxon>Streptomyces</taxon>
    </lineage>
</organism>
<gene>
    <name evidence="1" type="ORF">ACFO9E_03340</name>
</gene>
<reference evidence="2" key="1">
    <citation type="journal article" date="2019" name="Int. J. Syst. Evol. Microbiol.">
        <title>The Global Catalogue of Microorganisms (GCM) 10K type strain sequencing project: providing services to taxonomists for standard genome sequencing and annotation.</title>
        <authorList>
            <consortium name="The Broad Institute Genomics Platform"/>
            <consortium name="The Broad Institute Genome Sequencing Center for Infectious Disease"/>
            <person name="Wu L."/>
            <person name="Ma J."/>
        </authorList>
    </citation>
    <scope>NUCLEOTIDE SEQUENCE [LARGE SCALE GENOMIC DNA]</scope>
    <source>
        <strain evidence="2">CGMCC 4.7139</strain>
    </source>
</reference>
<sequence>MTKIVETKAVAHADRASRARGSGRHAVARIAFSSRYDLATVVAPVTLRRSARHSLTSLGYLSPADYETALAA</sequence>
<protein>
    <submittedName>
        <fullName evidence="1">Uncharacterized protein</fullName>
    </submittedName>
</protein>
<evidence type="ECO:0000313" key="1">
    <source>
        <dbReference type="EMBL" id="MFC4606866.1"/>
    </source>
</evidence>
<dbReference type="EMBL" id="JBHSFE010000004">
    <property type="protein sequence ID" value="MFC4606866.1"/>
    <property type="molecule type" value="Genomic_DNA"/>
</dbReference>
<dbReference type="RefSeq" id="WP_381191508.1">
    <property type="nucleotide sequence ID" value="NZ_JBHSFE010000004.1"/>
</dbReference>
<comment type="caution">
    <text evidence="1">The sequence shown here is derived from an EMBL/GenBank/DDBJ whole genome shotgun (WGS) entry which is preliminary data.</text>
</comment>
<dbReference type="Proteomes" id="UP001595993">
    <property type="component" value="Unassembled WGS sequence"/>
</dbReference>
<proteinExistence type="predicted"/>
<evidence type="ECO:0000313" key="2">
    <source>
        <dbReference type="Proteomes" id="UP001595993"/>
    </source>
</evidence>
<accession>A0ABV9FXZ3</accession>